<protein>
    <recommendedName>
        <fullName evidence="4">Methyltransferase type 11 domain-containing protein</fullName>
    </recommendedName>
</protein>
<feature type="region of interest" description="Disordered" evidence="1">
    <location>
        <begin position="1"/>
        <end position="32"/>
    </location>
</feature>
<accession>A0A6A6F070</accession>
<gene>
    <name evidence="2" type="ORF">CERZMDRAFT_115647</name>
</gene>
<dbReference type="SUPFAM" id="SSF53335">
    <property type="entry name" value="S-adenosyl-L-methionine-dependent methyltransferases"/>
    <property type="match status" value="1"/>
</dbReference>
<sequence>MSSSSPWPTRPYTPRHKTFPYTPSDFLRQDPSPDTSFYSAPRFVTHIDVAAIETLKAYYANELPQAPGTRILDVCSSWVSHFPEPLEKAVDKGQVSVVGVGMNRRELERNGMLNGGRVVGDLNQKPDVGEVLREAGVSVSCGDEKEGFDAVTNVVSTDYLIHPVAVLESLRGIVKPGGRVHLVISNRCFPTKVIRRWLEVGEEERVLMVGDFLYFAGWEGIEIVELSDGVVRDGGGGAEGRGDEGLKGFMRMMGMGSGRRDPLWVVRARNGG</sequence>
<evidence type="ECO:0008006" key="4">
    <source>
        <dbReference type="Google" id="ProtNLM"/>
    </source>
</evidence>
<proteinExistence type="predicted"/>
<dbReference type="InterPro" id="IPR029063">
    <property type="entry name" value="SAM-dependent_MTases_sf"/>
</dbReference>
<name>A0A6A6F070_9PEZI</name>
<dbReference type="OrthoDB" id="2013972at2759"/>
<evidence type="ECO:0000313" key="2">
    <source>
        <dbReference type="EMBL" id="KAF2206640.1"/>
    </source>
</evidence>
<dbReference type="EMBL" id="ML992716">
    <property type="protein sequence ID" value="KAF2206640.1"/>
    <property type="molecule type" value="Genomic_DNA"/>
</dbReference>
<dbReference type="PANTHER" id="PTHR43036">
    <property type="entry name" value="OSJNBB0011N17.9 PROTEIN"/>
    <property type="match status" value="1"/>
</dbReference>
<dbReference type="Proteomes" id="UP000799539">
    <property type="component" value="Unassembled WGS sequence"/>
</dbReference>
<organism evidence="2 3">
    <name type="scientific">Cercospora zeae-maydis SCOH1-5</name>
    <dbReference type="NCBI Taxonomy" id="717836"/>
    <lineage>
        <taxon>Eukaryota</taxon>
        <taxon>Fungi</taxon>
        <taxon>Dikarya</taxon>
        <taxon>Ascomycota</taxon>
        <taxon>Pezizomycotina</taxon>
        <taxon>Dothideomycetes</taxon>
        <taxon>Dothideomycetidae</taxon>
        <taxon>Mycosphaerellales</taxon>
        <taxon>Mycosphaerellaceae</taxon>
        <taxon>Cercospora</taxon>
    </lineage>
</organism>
<evidence type="ECO:0000256" key="1">
    <source>
        <dbReference type="SAM" id="MobiDB-lite"/>
    </source>
</evidence>
<evidence type="ECO:0000313" key="3">
    <source>
        <dbReference type="Proteomes" id="UP000799539"/>
    </source>
</evidence>
<dbReference type="PANTHER" id="PTHR43036:SF2">
    <property type="entry name" value="OS04G0481300 PROTEIN"/>
    <property type="match status" value="1"/>
</dbReference>
<dbReference type="AlphaFoldDB" id="A0A6A6F070"/>
<keyword evidence="3" id="KW-1185">Reference proteome</keyword>
<dbReference type="Gene3D" id="3.40.50.150">
    <property type="entry name" value="Vaccinia Virus protein VP39"/>
    <property type="match status" value="1"/>
</dbReference>
<reference evidence="2" key="1">
    <citation type="journal article" date="2020" name="Stud. Mycol.">
        <title>101 Dothideomycetes genomes: a test case for predicting lifestyles and emergence of pathogens.</title>
        <authorList>
            <person name="Haridas S."/>
            <person name="Albert R."/>
            <person name="Binder M."/>
            <person name="Bloem J."/>
            <person name="Labutti K."/>
            <person name="Salamov A."/>
            <person name="Andreopoulos B."/>
            <person name="Baker S."/>
            <person name="Barry K."/>
            <person name="Bills G."/>
            <person name="Bluhm B."/>
            <person name="Cannon C."/>
            <person name="Castanera R."/>
            <person name="Culley D."/>
            <person name="Daum C."/>
            <person name="Ezra D."/>
            <person name="Gonzalez J."/>
            <person name="Henrissat B."/>
            <person name="Kuo A."/>
            <person name="Liang C."/>
            <person name="Lipzen A."/>
            <person name="Lutzoni F."/>
            <person name="Magnuson J."/>
            <person name="Mondo S."/>
            <person name="Nolan M."/>
            <person name="Ohm R."/>
            <person name="Pangilinan J."/>
            <person name="Park H.-J."/>
            <person name="Ramirez L."/>
            <person name="Alfaro M."/>
            <person name="Sun H."/>
            <person name="Tritt A."/>
            <person name="Yoshinaga Y."/>
            <person name="Zwiers L.-H."/>
            <person name="Turgeon B."/>
            <person name="Goodwin S."/>
            <person name="Spatafora J."/>
            <person name="Crous P."/>
            <person name="Grigoriev I."/>
        </authorList>
    </citation>
    <scope>NUCLEOTIDE SEQUENCE</scope>
    <source>
        <strain evidence="2">SCOH1-5</strain>
    </source>
</reference>